<gene>
    <name evidence="3" type="ORF">MCOS_LOCUS7296</name>
</gene>
<dbReference type="AlphaFoldDB" id="A0A158QV56"/>
<dbReference type="GO" id="GO:0015204">
    <property type="term" value="F:urea transmembrane transporter activity"/>
    <property type="evidence" value="ECO:0007669"/>
    <property type="project" value="InterPro"/>
</dbReference>
<feature type="transmembrane region" description="Helical" evidence="2">
    <location>
        <begin position="232"/>
        <end position="252"/>
    </location>
</feature>
<name>A0A158QV56_MESCO</name>
<dbReference type="InterPro" id="IPR038377">
    <property type="entry name" value="Na/Glc_symporter_sf"/>
</dbReference>
<evidence type="ECO:0000256" key="2">
    <source>
        <dbReference type="SAM" id="Phobius"/>
    </source>
</evidence>
<dbReference type="PANTHER" id="PTHR46154">
    <property type="match status" value="1"/>
</dbReference>
<feature type="transmembrane region" description="Helical" evidence="2">
    <location>
        <begin position="348"/>
        <end position="374"/>
    </location>
</feature>
<dbReference type="EMBL" id="UXSR01005348">
    <property type="protein sequence ID" value="VDD81293.1"/>
    <property type="molecule type" value="Genomic_DNA"/>
</dbReference>
<dbReference type="Proteomes" id="UP000267029">
    <property type="component" value="Unassembled WGS sequence"/>
</dbReference>
<accession>A0A158QV56</accession>
<proteinExistence type="predicted"/>
<feature type="transmembrane region" description="Helical" evidence="2">
    <location>
        <begin position="166"/>
        <end position="188"/>
    </location>
</feature>
<feature type="transmembrane region" description="Helical" evidence="2">
    <location>
        <begin position="208"/>
        <end position="225"/>
    </location>
</feature>
<feature type="transmembrane region" description="Helical" evidence="2">
    <location>
        <begin position="51"/>
        <end position="72"/>
    </location>
</feature>
<feature type="transmembrane region" description="Helical" evidence="2">
    <location>
        <begin position="461"/>
        <end position="480"/>
    </location>
</feature>
<dbReference type="PANTHER" id="PTHR46154:SF4">
    <property type="entry name" value="UREA ACTIVE TRANSPORTER"/>
    <property type="match status" value="1"/>
</dbReference>
<feature type="transmembrane region" description="Helical" evidence="2">
    <location>
        <begin position="128"/>
        <end position="146"/>
    </location>
</feature>
<evidence type="ECO:0000256" key="1">
    <source>
        <dbReference type="ARBA" id="ARBA00022448"/>
    </source>
</evidence>
<feature type="transmembrane region" description="Helical" evidence="2">
    <location>
        <begin position="486"/>
        <end position="506"/>
    </location>
</feature>
<feature type="transmembrane region" description="Helical" evidence="2">
    <location>
        <begin position="285"/>
        <end position="313"/>
    </location>
</feature>
<protein>
    <submittedName>
        <fullName evidence="3">Uncharacterized protein</fullName>
    </submittedName>
</protein>
<evidence type="ECO:0000313" key="4">
    <source>
        <dbReference type="Proteomes" id="UP000267029"/>
    </source>
</evidence>
<dbReference type="InterPro" id="IPR031155">
    <property type="entry name" value="DUR"/>
</dbReference>
<sequence>MEFASYVEIQATRSKVLNLSRRVLTPVEVTCRNLQKTFNTKKSVELTISDLVCIAVITLLAALIVDVVYALVTRRSQKSNVGSGFLSDANEPPNLGIVVARFMTQLTWPTSVFEAIRHSEMYGLPGCMYVSSNGVLVYTIFTLILLEFRTKAPGAQTLAQFVRVRFGTVCHILTVIFTIFTSTFELIVDVSVGSTTLNAVCRTAGKTAIISFVFILVGAFLLMTWRKSYGVFLYLMMSALVVITSILLLLVLNASSYYPLVRIVRVVLDQSLWELAISLPPNHSIIGLLLATLLAFSIPAALSIACGLGFLALESAFFNEVLLTSTQKLSGLTIFAVPIHLLERQGAYLVFFVVLILLVTSSIYNISGAATIFYHDILETYIRPFKKHASEHTCLLCGKPRGHLASRRNICRCRSMLECSNCQMDTWIREQCKSRPSSTLLYGCRTHGAYRAYKDEMSYSVLRITFTVMAGMIPIFIMLYKVELVNFIYFGICTPFIGCLCLTMIWARLTNHAFLIGYTVSTLISLALWLLLDNFTSLEMMKIQLIALTVAFAGGFIVPIVITLATTKTPSQEVTLAVWRSVQQIDNPLIPWPELFTRQTDLRFSPRLSETKPAPSEVRRALSGLRRLAYVIVIFNFAIFLGVWHVFMYVSKSFEFDEFFYFVRSVELWTYLAAGLCILTPIIRLISSQMANFKQLLRSTPRIVRQWLLRMRRRAGPNQ</sequence>
<feature type="transmembrane region" description="Helical" evidence="2">
    <location>
        <begin position="325"/>
        <end position="342"/>
    </location>
</feature>
<reference evidence="3 4" key="1">
    <citation type="submission" date="2018-10" db="EMBL/GenBank/DDBJ databases">
        <authorList>
            <consortium name="Pathogen Informatics"/>
        </authorList>
    </citation>
    <scope>NUCLEOTIDE SEQUENCE [LARGE SCALE GENOMIC DNA]</scope>
</reference>
<dbReference type="STRING" id="53468.A0A158QV56"/>
<feature type="transmembrane region" description="Helical" evidence="2">
    <location>
        <begin position="668"/>
        <end position="686"/>
    </location>
</feature>
<dbReference type="OrthoDB" id="10049971at2759"/>
<keyword evidence="4" id="KW-1185">Reference proteome</keyword>
<evidence type="ECO:0000313" key="3">
    <source>
        <dbReference type="EMBL" id="VDD81293.1"/>
    </source>
</evidence>
<feature type="transmembrane region" description="Helical" evidence="2">
    <location>
        <begin position="628"/>
        <end position="648"/>
    </location>
</feature>
<dbReference type="GO" id="GO:0005886">
    <property type="term" value="C:plasma membrane"/>
    <property type="evidence" value="ECO:0007669"/>
    <property type="project" value="TreeGrafter"/>
</dbReference>
<organism evidence="3 4">
    <name type="scientific">Mesocestoides corti</name>
    <name type="common">Flatworm</name>
    <dbReference type="NCBI Taxonomy" id="53468"/>
    <lineage>
        <taxon>Eukaryota</taxon>
        <taxon>Metazoa</taxon>
        <taxon>Spiralia</taxon>
        <taxon>Lophotrochozoa</taxon>
        <taxon>Platyhelminthes</taxon>
        <taxon>Cestoda</taxon>
        <taxon>Eucestoda</taxon>
        <taxon>Cyclophyllidea</taxon>
        <taxon>Mesocestoididae</taxon>
        <taxon>Mesocestoides</taxon>
    </lineage>
</organism>
<keyword evidence="2" id="KW-1133">Transmembrane helix</keyword>
<feature type="transmembrane region" description="Helical" evidence="2">
    <location>
        <begin position="513"/>
        <end position="531"/>
    </location>
</feature>
<feature type="transmembrane region" description="Helical" evidence="2">
    <location>
        <begin position="543"/>
        <end position="565"/>
    </location>
</feature>
<keyword evidence="1" id="KW-0813">Transport</keyword>
<keyword evidence="2" id="KW-0812">Transmembrane</keyword>
<keyword evidence="2" id="KW-0472">Membrane</keyword>
<dbReference type="Gene3D" id="1.20.1730.10">
    <property type="entry name" value="Sodium/glucose cotransporter"/>
    <property type="match status" value="1"/>
</dbReference>